<feature type="compositionally biased region" description="Low complexity" evidence="3">
    <location>
        <begin position="100"/>
        <end position="130"/>
    </location>
</feature>
<feature type="compositionally biased region" description="Polar residues" evidence="3">
    <location>
        <begin position="82"/>
        <end position="99"/>
    </location>
</feature>
<dbReference type="GO" id="GO:0005634">
    <property type="term" value="C:nucleus"/>
    <property type="evidence" value="ECO:0007669"/>
    <property type="project" value="UniProtKB-SubCell"/>
</dbReference>
<feature type="compositionally biased region" description="Polar residues" evidence="3">
    <location>
        <begin position="131"/>
        <end position="154"/>
    </location>
</feature>
<feature type="region of interest" description="Disordered" evidence="3">
    <location>
        <begin position="359"/>
        <end position="430"/>
    </location>
</feature>
<proteinExistence type="predicted"/>
<evidence type="ECO:0000256" key="2">
    <source>
        <dbReference type="ARBA" id="ARBA00023242"/>
    </source>
</evidence>
<reference evidence="4 5" key="1">
    <citation type="journal article" date="2021" name="J. Hered.">
        <title>A chromosome-level genome assembly of the parasitoid wasp, Cotesia glomerata (Hymenoptera: Braconidae).</title>
        <authorList>
            <person name="Pinto B.J."/>
            <person name="Weis J.J."/>
            <person name="Gamble T."/>
            <person name="Ode P.J."/>
            <person name="Paul R."/>
            <person name="Zaspel J.M."/>
        </authorList>
    </citation>
    <scope>NUCLEOTIDE SEQUENCE [LARGE SCALE GENOMIC DNA]</scope>
    <source>
        <strain evidence="4">CgM1</strain>
    </source>
</reference>
<feature type="compositionally biased region" description="Polar residues" evidence="3">
    <location>
        <begin position="52"/>
        <end position="62"/>
    </location>
</feature>
<dbReference type="AlphaFoldDB" id="A0AAV7ILF1"/>
<feature type="region of interest" description="Disordered" evidence="3">
    <location>
        <begin position="1"/>
        <end position="155"/>
    </location>
</feature>
<comment type="caution">
    <text evidence="4">The sequence shown here is derived from an EMBL/GenBank/DDBJ whole genome shotgun (WGS) entry which is preliminary data.</text>
</comment>
<name>A0AAV7ILF1_COTGL</name>
<organism evidence="4 5">
    <name type="scientific">Cotesia glomerata</name>
    <name type="common">Lepidopteran parasitic wasp</name>
    <name type="synonym">Apanteles glomeratus</name>
    <dbReference type="NCBI Taxonomy" id="32391"/>
    <lineage>
        <taxon>Eukaryota</taxon>
        <taxon>Metazoa</taxon>
        <taxon>Ecdysozoa</taxon>
        <taxon>Arthropoda</taxon>
        <taxon>Hexapoda</taxon>
        <taxon>Insecta</taxon>
        <taxon>Pterygota</taxon>
        <taxon>Neoptera</taxon>
        <taxon>Endopterygota</taxon>
        <taxon>Hymenoptera</taxon>
        <taxon>Apocrita</taxon>
        <taxon>Ichneumonoidea</taxon>
        <taxon>Braconidae</taxon>
        <taxon>Microgastrinae</taxon>
        <taxon>Cotesia</taxon>
    </lineage>
</organism>
<feature type="compositionally biased region" description="Polar residues" evidence="3">
    <location>
        <begin position="404"/>
        <end position="430"/>
    </location>
</feature>
<evidence type="ECO:0000313" key="4">
    <source>
        <dbReference type="EMBL" id="KAH0553629.1"/>
    </source>
</evidence>
<accession>A0AAV7ILF1</accession>
<dbReference type="PANTHER" id="PTHR24341:SF6">
    <property type="entry name" value="HOMEOBOX PROTEIN INVECTED"/>
    <property type="match status" value="1"/>
</dbReference>
<evidence type="ECO:0000256" key="3">
    <source>
        <dbReference type="SAM" id="MobiDB-lite"/>
    </source>
</evidence>
<dbReference type="InterPro" id="IPR050720">
    <property type="entry name" value="Engrailed_Homeobox_TFs"/>
</dbReference>
<keyword evidence="2" id="KW-0539">Nucleus</keyword>
<gene>
    <name evidence="4" type="ORF">KQX54_002886</name>
</gene>
<evidence type="ECO:0000256" key="1">
    <source>
        <dbReference type="ARBA" id="ARBA00004123"/>
    </source>
</evidence>
<dbReference type="EMBL" id="JAHXZJ010001119">
    <property type="protein sequence ID" value="KAH0553629.1"/>
    <property type="molecule type" value="Genomic_DNA"/>
</dbReference>
<dbReference type="PANTHER" id="PTHR24341">
    <property type="entry name" value="HOMEOBOX PROTEIN ENGRAILED"/>
    <property type="match status" value="1"/>
</dbReference>
<sequence length="457" mass="49156">MEVVEHFRVNSAPGTGTGHLDDDPRMDTSDKDQMSDCASETSEVLSVGSEPTPATDNIKNSAPNHIISSSNFNHNHNHNPNVDSMPNTSSRLDYQTEAMSFSSSRTPSPSPSSGSASNQPPSPQSSCSLQRASSPTPSIRSPASSHATQASSPIQGDIHEAIVSRNVYQMSGISQQHLLSRYASRESELDFTRVALGGHDTAFSAIENRLHHRLGAVPIVTRLSPPTAAVPLASSVFRPACRDLRETSLLLHPVPLHGNLLQHHATASMLHHHHQKEQEHRLSISKLIARDSKSPQISDEEPAPVGNNLANSNHRNLKFSIDNILKADFGRRITDPISIKKSRGKKIAQKPIDLTKEFLESGTESSSDKVLTSDLGNNGCSSNSSNVNNNSSCNGSNNGSGNSATGSTQLNSPSTTNASLTSTPASGDSSKQMLWPAWVYCTRYSDRPSSGEFLNFL</sequence>
<evidence type="ECO:0008006" key="6">
    <source>
        <dbReference type="Google" id="ProtNLM"/>
    </source>
</evidence>
<evidence type="ECO:0000313" key="5">
    <source>
        <dbReference type="Proteomes" id="UP000826195"/>
    </source>
</evidence>
<dbReference type="GO" id="GO:0030182">
    <property type="term" value="P:neuron differentiation"/>
    <property type="evidence" value="ECO:0007669"/>
    <property type="project" value="TreeGrafter"/>
</dbReference>
<keyword evidence="5" id="KW-1185">Reference proteome</keyword>
<comment type="subcellular location">
    <subcellularLocation>
        <location evidence="1">Nucleus</location>
    </subcellularLocation>
</comment>
<feature type="compositionally biased region" description="Basic and acidic residues" evidence="3">
    <location>
        <begin position="19"/>
        <end position="34"/>
    </location>
</feature>
<feature type="compositionally biased region" description="Low complexity" evidence="3">
    <location>
        <begin position="63"/>
        <end position="81"/>
    </location>
</feature>
<dbReference type="GO" id="GO:0000981">
    <property type="term" value="F:DNA-binding transcription factor activity, RNA polymerase II-specific"/>
    <property type="evidence" value="ECO:0007669"/>
    <property type="project" value="TreeGrafter"/>
</dbReference>
<feature type="compositionally biased region" description="Low complexity" evidence="3">
    <location>
        <begin position="376"/>
        <end position="403"/>
    </location>
</feature>
<dbReference type="Proteomes" id="UP000826195">
    <property type="component" value="Unassembled WGS sequence"/>
</dbReference>
<dbReference type="GO" id="GO:0000978">
    <property type="term" value="F:RNA polymerase II cis-regulatory region sequence-specific DNA binding"/>
    <property type="evidence" value="ECO:0007669"/>
    <property type="project" value="TreeGrafter"/>
</dbReference>
<feature type="region of interest" description="Disordered" evidence="3">
    <location>
        <begin position="291"/>
        <end position="313"/>
    </location>
</feature>
<protein>
    <recommendedName>
        <fullName evidence="6">Homeobox protein invected</fullName>
    </recommendedName>
</protein>